<keyword evidence="2 3" id="KW-0371">Homeobox</keyword>
<feature type="region of interest" description="Disordered" evidence="5">
    <location>
        <begin position="73"/>
        <end position="95"/>
    </location>
</feature>
<organism evidence="7 8">
    <name type="scientific">Buddleja alternifolia</name>
    <dbReference type="NCBI Taxonomy" id="168488"/>
    <lineage>
        <taxon>Eukaryota</taxon>
        <taxon>Viridiplantae</taxon>
        <taxon>Streptophyta</taxon>
        <taxon>Embryophyta</taxon>
        <taxon>Tracheophyta</taxon>
        <taxon>Spermatophyta</taxon>
        <taxon>Magnoliopsida</taxon>
        <taxon>eudicotyledons</taxon>
        <taxon>Gunneridae</taxon>
        <taxon>Pentapetalae</taxon>
        <taxon>asterids</taxon>
        <taxon>lamiids</taxon>
        <taxon>Lamiales</taxon>
        <taxon>Scrophulariaceae</taxon>
        <taxon>Buddlejeae</taxon>
        <taxon>Buddleja</taxon>
    </lineage>
</organism>
<gene>
    <name evidence="7" type="ORF">BUALT_Bualt07G0008000</name>
</gene>
<evidence type="ECO:0000256" key="1">
    <source>
        <dbReference type="ARBA" id="ARBA00004123"/>
    </source>
</evidence>
<keyword evidence="2 3" id="KW-0238">DNA-binding</keyword>
<comment type="caution">
    <text evidence="7">The sequence shown here is derived from an EMBL/GenBank/DDBJ whole genome shotgun (WGS) entry which is preliminary data.</text>
</comment>
<dbReference type="InterPro" id="IPR001356">
    <property type="entry name" value="HD"/>
</dbReference>
<dbReference type="EMBL" id="WHWC01000007">
    <property type="protein sequence ID" value="KAG8378656.1"/>
    <property type="molecule type" value="Genomic_DNA"/>
</dbReference>
<dbReference type="InterPro" id="IPR009057">
    <property type="entry name" value="Homeodomain-like_sf"/>
</dbReference>
<proteinExistence type="predicted"/>
<evidence type="ECO:0000259" key="6">
    <source>
        <dbReference type="PROSITE" id="PS50071"/>
    </source>
</evidence>
<evidence type="ECO:0000256" key="2">
    <source>
        <dbReference type="PROSITE-ProRule" id="PRU00108"/>
    </source>
</evidence>
<sequence length="217" mass="25795">MAIRFEKYQIESLKMAFEESEYLTKEKKIELVRVTGLDMEQIASWYNWRRARKRAKESRGELERINKDLKQSVRERHEHEAKLQKELRDSKKREAELQDENQCLKRQLTIVEGVFVSDESPLGRGYSMMELRWIKVGHTSASNESIAELDVDHSRLQKAHKLSRTSEAELQKELQESKKREIRLQDENQRLKERITIAEGNKQLGSLMRLFDGYWES</sequence>
<accession>A0AAV6X693</accession>
<dbReference type="Gene3D" id="1.10.10.60">
    <property type="entry name" value="Homeodomain-like"/>
    <property type="match status" value="1"/>
</dbReference>
<dbReference type="SMART" id="SM00389">
    <property type="entry name" value="HOX"/>
    <property type="match status" value="1"/>
</dbReference>
<dbReference type="Proteomes" id="UP000826271">
    <property type="component" value="Unassembled WGS sequence"/>
</dbReference>
<evidence type="ECO:0000256" key="4">
    <source>
        <dbReference type="SAM" id="Coils"/>
    </source>
</evidence>
<reference evidence="7" key="1">
    <citation type="submission" date="2019-10" db="EMBL/GenBank/DDBJ databases">
        <authorList>
            <person name="Zhang R."/>
            <person name="Pan Y."/>
            <person name="Wang J."/>
            <person name="Ma R."/>
            <person name="Yu S."/>
        </authorList>
    </citation>
    <scope>NUCLEOTIDE SEQUENCE</scope>
    <source>
        <strain evidence="7">LA-IB0</strain>
        <tissue evidence="7">Leaf</tissue>
    </source>
</reference>
<keyword evidence="8" id="KW-1185">Reference proteome</keyword>
<evidence type="ECO:0000256" key="5">
    <source>
        <dbReference type="SAM" id="MobiDB-lite"/>
    </source>
</evidence>
<protein>
    <recommendedName>
        <fullName evidence="6">Homeobox domain-containing protein</fullName>
    </recommendedName>
</protein>
<dbReference type="CDD" id="cd00086">
    <property type="entry name" value="homeodomain"/>
    <property type="match status" value="1"/>
</dbReference>
<feature type="coiled-coil region" evidence="4">
    <location>
        <begin position="167"/>
        <end position="201"/>
    </location>
</feature>
<comment type="subcellular location">
    <subcellularLocation>
        <location evidence="1 2 3">Nucleus</location>
    </subcellularLocation>
</comment>
<dbReference type="SUPFAM" id="SSF46689">
    <property type="entry name" value="Homeodomain-like"/>
    <property type="match status" value="1"/>
</dbReference>
<dbReference type="Pfam" id="PF00046">
    <property type="entry name" value="Homeodomain"/>
    <property type="match status" value="1"/>
</dbReference>
<name>A0AAV6X693_9LAMI</name>
<evidence type="ECO:0000313" key="7">
    <source>
        <dbReference type="EMBL" id="KAG8378656.1"/>
    </source>
</evidence>
<keyword evidence="4" id="KW-0175">Coiled coil</keyword>
<dbReference type="PROSITE" id="PS50071">
    <property type="entry name" value="HOMEOBOX_2"/>
    <property type="match status" value="1"/>
</dbReference>
<feature type="domain" description="Homeobox" evidence="6">
    <location>
        <begin position="1"/>
        <end position="56"/>
    </location>
</feature>
<evidence type="ECO:0000256" key="3">
    <source>
        <dbReference type="RuleBase" id="RU000682"/>
    </source>
</evidence>
<feature type="DNA-binding region" description="Homeobox" evidence="2">
    <location>
        <begin position="3"/>
        <end position="57"/>
    </location>
</feature>
<evidence type="ECO:0000313" key="8">
    <source>
        <dbReference type="Proteomes" id="UP000826271"/>
    </source>
</evidence>
<dbReference type="GO" id="GO:0003677">
    <property type="term" value="F:DNA binding"/>
    <property type="evidence" value="ECO:0007669"/>
    <property type="project" value="UniProtKB-UniRule"/>
</dbReference>
<dbReference type="AlphaFoldDB" id="A0AAV6X693"/>
<dbReference type="GO" id="GO:0005634">
    <property type="term" value="C:nucleus"/>
    <property type="evidence" value="ECO:0007669"/>
    <property type="project" value="UniProtKB-SubCell"/>
</dbReference>
<keyword evidence="2 3" id="KW-0539">Nucleus</keyword>